<proteinExistence type="predicted"/>
<keyword evidence="6" id="KW-1185">Reference proteome</keyword>
<dbReference type="RefSeq" id="WP_012543806.1">
    <property type="nucleotide sequence ID" value="NC_011295.1"/>
</dbReference>
<dbReference type="SUPFAM" id="SSF52518">
    <property type="entry name" value="Thiamin diphosphate-binding fold (THDP-binding)"/>
    <property type="match status" value="1"/>
</dbReference>
<keyword evidence="2" id="KW-0560">Oxidoreductase</keyword>
<keyword evidence="3" id="KW-0786">Thiamine pyrophosphate</keyword>
<evidence type="ECO:0000256" key="2">
    <source>
        <dbReference type="ARBA" id="ARBA00023002"/>
    </source>
</evidence>
<dbReference type="CDD" id="cd02000">
    <property type="entry name" value="TPP_E1_PDC_ADC_BCADC"/>
    <property type="match status" value="1"/>
</dbReference>
<dbReference type="STRING" id="309798.COPRO5265_1368"/>
<dbReference type="PANTHER" id="PTHR11516">
    <property type="entry name" value="PYRUVATE DEHYDROGENASE E1 COMPONENT, ALPHA SUBUNIT BACTERIAL AND ORGANELLAR"/>
    <property type="match status" value="1"/>
</dbReference>
<dbReference type="GO" id="GO:0004739">
    <property type="term" value="F:pyruvate dehydrogenase (acetyl-transferring) activity"/>
    <property type="evidence" value="ECO:0007669"/>
    <property type="project" value="TreeGrafter"/>
</dbReference>
<dbReference type="Proteomes" id="UP000001732">
    <property type="component" value="Chromosome"/>
</dbReference>
<accession>B5Y5Z0</accession>
<comment type="cofactor">
    <cofactor evidence="1">
        <name>thiamine diphosphate</name>
        <dbReference type="ChEBI" id="CHEBI:58937"/>
    </cofactor>
</comment>
<evidence type="ECO:0000256" key="1">
    <source>
        <dbReference type="ARBA" id="ARBA00001964"/>
    </source>
</evidence>
<evidence type="ECO:0000259" key="4">
    <source>
        <dbReference type="Pfam" id="PF00676"/>
    </source>
</evidence>
<dbReference type="PANTHER" id="PTHR11516:SF60">
    <property type="entry name" value="PYRUVATE DEHYDROGENASE E1 COMPONENT SUBUNIT ALPHA"/>
    <property type="match status" value="1"/>
</dbReference>
<dbReference type="OrthoDB" id="9766715at2"/>
<dbReference type="HOGENOM" id="CLU_029393_5_0_9"/>
<dbReference type="InterPro" id="IPR029061">
    <property type="entry name" value="THDP-binding"/>
</dbReference>
<dbReference type="GO" id="GO:0006086">
    <property type="term" value="P:pyruvate decarboxylation to acetyl-CoA"/>
    <property type="evidence" value="ECO:0007669"/>
    <property type="project" value="TreeGrafter"/>
</dbReference>
<dbReference type="InterPro" id="IPR001017">
    <property type="entry name" value="DH_E1"/>
</dbReference>
<evidence type="ECO:0000256" key="3">
    <source>
        <dbReference type="ARBA" id="ARBA00023052"/>
    </source>
</evidence>
<dbReference type="AlphaFoldDB" id="B5Y5Z0"/>
<dbReference type="KEGG" id="cpo:COPRO5265_1368"/>
<evidence type="ECO:0000313" key="5">
    <source>
        <dbReference type="EMBL" id="ACI17154.1"/>
    </source>
</evidence>
<name>B5Y5Z0_COPPD</name>
<organism evidence="5 6">
    <name type="scientific">Coprothermobacter proteolyticus (strain ATCC 35245 / DSM 5265 / OCM 4 / BT)</name>
    <dbReference type="NCBI Taxonomy" id="309798"/>
    <lineage>
        <taxon>Bacteria</taxon>
        <taxon>Pseudomonadati</taxon>
        <taxon>Coprothermobacterota</taxon>
        <taxon>Coprothermobacteria</taxon>
        <taxon>Coprothermobacterales</taxon>
        <taxon>Coprothermobacteraceae</taxon>
        <taxon>Coprothermobacter</taxon>
    </lineage>
</organism>
<reference evidence="5 6" key="2">
    <citation type="journal article" date="2014" name="Genome Announc.">
        <title>Complete Genome Sequence of Coprothermobacter proteolyticus DSM 5265.</title>
        <authorList>
            <person name="Alexiev A."/>
            <person name="Coil D.A."/>
            <person name="Badger J.H."/>
            <person name="Enticknap J."/>
            <person name="Ward N."/>
            <person name="Robb F.T."/>
            <person name="Eisen J.A."/>
        </authorList>
    </citation>
    <scope>NUCLEOTIDE SEQUENCE [LARGE SCALE GENOMIC DNA]</scope>
    <source>
        <strain evidence="6">ATCC 35245 / DSM 5265 / OCM 4 / BT</strain>
    </source>
</reference>
<dbReference type="EMBL" id="CP001145">
    <property type="protein sequence ID" value="ACI17154.1"/>
    <property type="molecule type" value="Genomic_DNA"/>
</dbReference>
<feature type="domain" description="Dehydrogenase E1 component" evidence="4">
    <location>
        <begin position="13"/>
        <end position="315"/>
    </location>
</feature>
<dbReference type="eggNOG" id="COG1071">
    <property type="taxonomic scope" value="Bacteria"/>
</dbReference>
<gene>
    <name evidence="5" type="ordered locus">COPRO5265_1368</name>
</gene>
<dbReference type="Gene3D" id="3.40.50.970">
    <property type="match status" value="1"/>
</dbReference>
<dbReference type="InterPro" id="IPR050642">
    <property type="entry name" value="PDH_E1_Alpha_Subunit"/>
</dbReference>
<sequence>MLSNEDLIEMYEKMVLLRQAEEKLVEQSSKGKVWTLLAGVGQEAIPVGTVKALGPEDYWEISHRGTSDAAARDGVDLKRLFAEVHGRATGYSKGKGGNMHVEAFEAKVLPMLSIVGESIPVSAGVALAQKMKNTGGATICFFGDGASNQGVFHEGLNLATIWRLPVVYLVQNNQYAVSTPASYAVSVKNISERAKGYGIPGVTIDGNDVLAVYEAVSEALKRAKEGEGPTLIEAITYRWYGHHAGAGADEQMGWIYRPEEEVEEWKKKDPVANFEKKLMAQGILTEEKKTQIWDKVNKQVEEAVEFAESSPFPDPSEAFTDVYTDLVLP</sequence>
<reference evidence="6" key="1">
    <citation type="submission" date="2008-08" db="EMBL/GenBank/DDBJ databases">
        <title>The complete genome sequence of Coprothermobacter proteolyticus strain ATCC 5245 / DSM 5265 / BT.</title>
        <authorList>
            <person name="Dodson R.J."/>
            <person name="Durkin A.S."/>
            <person name="Wu M."/>
            <person name="Eisen J."/>
            <person name="Sutton G."/>
        </authorList>
    </citation>
    <scope>NUCLEOTIDE SEQUENCE [LARGE SCALE GENOMIC DNA]</scope>
    <source>
        <strain evidence="6">ATCC 35245 / DSM 5265 / OCM 4 / BT</strain>
    </source>
</reference>
<evidence type="ECO:0000313" key="6">
    <source>
        <dbReference type="Proteomes" id="UP000001732"/>
    </source>
</evidence>
<protein>
    <submittedName>
        <fullName evidence="5">TPP-dependent acetoin dehydrogenase alpha-subunit</fullName>
    </submittedName>
</protein>
<dbReference type="Pfam" id="PF00676">
    <property type="entry name" value="E1_dh"/>
    <property type="match status" value="1"/>
</dbReference>